<dbReference type="InterPro" id="IPR051606">
    <property type="entry name" value="Polyketide_Oxido-like"/>
</dbReference>
<dbReference type="GO" id="GO:0016646">
    <property type="term" value="F:oxidoreductase activity, acting on the CH-NH group of donors, NAD or NADP as acceptor"/>
    <property type="evidence" value="ECO:0007669"/>
    <property type="project" value="TreeGrafter"/>
</dbReference>
<dbReference type="RefSeq" id="WP_219906613.1">
    <property type="nucleotide sequence ID" value="NZ_QAOK01000006.1"/>
</dbReference>
<dbReference type="Gene3D" id="3.40.50.720">
    <property type="entry name" value="NAD(P)-binding Rossmann-like Domain"/>
    <property type="match status" value="1"/>
</dbReference>
<dbReference type="SUPFAM" id="SSF51735">
    <property type="entry name" value="NAD(P)-binding Rossmann-fold domains"/>
    <property type="match status" value="1"/>
</dbReference>
<dbReference type="PANTHER" id="PTHR43355">
    <property type="entry name" value="FLAVIN REDUCTASE (NADPH)"/>
    <property type="match status" value="1"/>
</dbReference>
<dbReference type="EMBL" id="QAOK01000006">
    <property type="protein sequence ID" value="PTQ82154.1"/>
    <property type="molecule type" value="Genomic_DNA"/>
</dbReference>
<accession>A0A2T5IEA6</accession>
<dbReference type="Proteomes" id="UP000244152">
    <property type="component" value="Unassembled WGS sequence"/>
</dbReference>
<sequence>MKVALIGVAGRVGSRLTTELLRRGHTVTGIARDVSKMEAKPGLRLEAADVNQGKTLAPLLSGHDVVISASRFVSTNPAQVISAVKKAGVPRLLVVGGAGSLEVAPGKMLVDTPEFPEAYKPEAFGGIEYLKALRSEKTLDWTFLSPSAEFEPGEHTGTYRIGGNVSSTTKAAVGYRWKTMPSS</sequence>
<evidence type="ECO:0000259" key="1">
    <source>
        <dbReference type="Pfam" id="PF13460"/>
    </source>
</evidence>
<dbReference type="InterPro" id="IPR016040">
    <property type="entry name" value="NAD(P)-bd_dom"/>
</dbReference>
<name>A0A2T5IEA6_9PROT</name>
<dbReference type="PANTHER" id="PTHR43355:SF2">
    <property type="entry name" value="FLAVIN REDUCTASE (NADPH)"/>
    <property type="match status" value="1"/>
</dbReference>
<dbReference type="AlphaFoldDB" id="A0A2T5IEA6"/>
<evidence type="ECO:0000313" key="3">
    <source>
        <dbReference type="Proteomes" id="UP000244152"/>
    </source>
</evidence>
<dbReference type="InterPro" id="IPR036291">
    <property type="entry name" value="NAD(P)-bd_dom_sf"/>
</dbReference>
<reference evidence="2 3" key="1">
    <citation type="submission" date="2018-04" db="EMBL/GenBank/DDBJ databases">
        <title>Active sludge and wastewater microbial communities from Klosterneuburg, Austria.</title>
        <authorList>
            <person name="Wagner M."/>
        </authorList>
    </citation>
    <scope>NUCLEOTIDE SEQUENCE [LARGE SCALE GENOMIC DNA]</scope>
    <source>
        <strain evidence="2 3">Nl12</strain>
    </source>
</reference>
<feature type="domain" description="NAD(P)-binding" evidence="1">
    <location>
        <begin position="7"/>
        <end position="164"/>
    </location>
</feature>
<comment type="caution">
    <text evidence="2">The sequence shown here is derived from an EMBL/GenBank/DDBJ whole genome shotgun (WGS) entry which is preliminary data.</text>
</comment>
<dbReference type="Pfam" id="PF13460">
    <property type="entry name" value="NAD_binding_10"/>
    <property type="match status" value="1"/>
</dbReference>
<organism evidence="2 3">
    <name type="scientific">Nitrosospira multiformis</name>
    <dbReference type="NCBI Taxonomy" id="1231"/>
    <lineage>
        <taxon>Bacteria</taxon>
        <taxon>Pseudomonadati</taxon>
        <taxon>Pseudomonadota</taxon>
        <taxon>Betaproteobacteria</taxon>
        <taxon>Nitrosomonadales</taxon>
        <taxon>Nitrosomonadaceae</taxon>
        <taxon>Nitrosospira</taxon>
    </lineage>
</organism>
<protein>
    <recommendedName>
        <fullName evidence="1">NAD(P)-binding domain-containing protein</fullName>
    </recommendedName>
</protein>
<proteinExistence type="predicted"/>
<gene>
    <name evidence="2" type="ORF">C8R21_106135</name>
</gene>
<evidence type="ECO:0000313" key="2">
    <source>
        <dbReference type="EMBL" id="PTQ82154.1"/>
    </source>
</evidence>